<dbReference type="EMBL" id="QGHT01000120">
    <property type="protein sequence ID" value="PWT38960.1"/>
    <property type="molecule type" value="Genomic_DNA"/>
</dbReference>
<evidence type="ECO:0000313" key="1">
    <source>
        <dbReference type="EMBL" id="PWT38960.1"/>
    </source>
</evidence>
<dbReference type="AlphaFoldDB" id="A0A855X8H6"/>
<name>A0A855X8H6_LIMRT</name>
<proteinExistence type="predicted"/>
<comment type="caution">
    <text evidence="1">The sequence shown here is derived from an EMBL/GenBank/DDBJ whole genome shotgun (WGS) entry which is preliminary data.</text>
</comment>
<organism evidence="1 2">
    <name type="scientific">Limosilactobacillus reuteri</name>
    <name type="common">Lactobacillus reuteri</name>
    <dbReference type="NCBI Taxonomy" id="1598"/>
    <lineage>
        <taxon>Bacteria</taxon>
        <taxon>Bacillati</taxon>
        <taxon>Bacillota</taxon>
        <taxon>Bacilli</taxon>
        <taxon>Lactobacillales</taxon>
        <taxon>Lactobacillaceae</taxon>
        <taxon>Limosilactobacillus</taxon>
    </lineage>
</organism>
<protein>
    <submittedName>
        <fullName evidence="1">Uncharacterized protein</fullName>
    </submittedName>
</protein>
<accession>A0A855X8H6</accession>
<sequence>KDGIVTHNGFSLENDSGYRYWQLPNGWKLVEIIIDSKLTAGDFHGGQWFTLPDTIGADGYQIREPLIGGYYVNQTSPTAFNVNPTTSSALQTGGWLYSLHTMYFSK</sequence>
<evidence type="ECO:0000313" key="2">
    <source>
        <dbReference type="Proteomes" id="UP000245980"/>
    </source>
</evidence>
<dbReference type="RefSeq" id="WP_181392413.1">
    <property type="nucleotide sequence ID" value="NZ_QGHP01000110.1"/>
</dbReference>
<feature type="non-terminal residue" evidence="1">
    <location>
        <position position="1"/>
    </location>
</feature>
<gene>
    <name evidence="1" type="ORF">DKZ22_12060</name>
</gene>
<dbReference type="Proteomes" id="UP000245980">
    <property type="component" value="Unassembled WGS sequence"/>
</dbReference>
<reference evidence="1 2" key="1">
    <citation type="journal article" date="2018" name="Front. Microbiol.">
        <title>Comparative Genomics of the Herbivore Gut Symbiont Lactobacillus reuteri Reveals Genetic Diversity and Lifestyle Adaptation.</title>
        <authorList>
            <person name="Zhao J."/>
        </authorList>
    </citation>
    <scope>NUCLEOTIDE SEQUENCE [LARGE SCALE GENOMIC DNA]</scope>
    <source>
        <strain evidence="1 2">LR10</strain>
    </source>
</reference>